<dbReference type="PROSITE" id="PS00372">
    <property type="entry name" value="PTS_EIIA_TYPE_2_HIS"/>
    <property type="match status" value="1"/>
</dbReference>
<reference evidence="12" key="1">
    <citation type="submission" date="2023-07" db="EMBL/GenBank/DDBJ databases">
        <title>Genomic Encyclopedia of Type Strains, Phase IV (KMG-IV): sequencing the most valuable type-strain genomes for metagenomic binning, comparative biology and taxonomic classification.</title>
        <authorList>
            <person name="Goeker M."/>
        </authorList>
    </citation>
    <scope>NUCLEOTIDE SEQUENCE [LARGE SCALE GENOMIC DNA]</scope>
    <source>
        <strain evidence="12">DSM 21204</strain>
    </source>
</reference>
<dbReference type="InterPro" id="IPR016152">
    <property type="entry name" value="PTrfase/Anion_transptr"/>
</dbReference>
<keyword evidence="2" id="KW-0813">Transport</keyword>
<feature type="domain" description="PTS EIIA type-2" evidence="11">
    <location>
        <begin position="12"/>
        <end position="153"/>
    </location>
</feature>
<keyword evidence="5 12" id="KW-0808">Transferase</keyword>
<keyword evidence="7" id="KW-0418">Kinase</keyword>
<proteinExistence type="predicted"/>
<dbReference type="SUPFAM" id="SSF55804">
    <property type="entry name" value="Phoshotransferase/anion transport protein"/>
    <property type="match status" value="1"/>
</dbReference>
<evidence type="ECO:0000313" key="13">
    <source>
        <dbReference type="Proteomes" id="UP001240643"/>
    </source>
</evidence>
<gene>
    <name evidence="12" type="ORF">J2Z62_000539</name>
</gene>
<dbReference type="EMBL" id="JAUSWO010000001">
    <property type="protein sequence ID" value="MDQ0514101.1"/>
    <property type="molecule type" value="Genomic_DNA"/>
</dbReference>
<evidence type="ECO:0000256" key="1">
    <source>
        <dbReference type="ARBA" id="ARBA00004496"/>
    </source>
</evidence>
<dbReference type="GO" id="GO:0016740">
    <property type="term" value="F:transferase activity"/>
    <property type="evidence" value="ECO:0007669"/>
    <property type="project" value="UniProtKB-KW"/>
</dbReference>
<comment type="caution">
    <text evidence="12">The sequence shown here is derived from an EMBL/GenBank/DDBJ whole genome shotgun (WGS) entry which is preliminary data.</text>
</comment>
<dbReference type="InterPro" id="IPR002178">
    <property type="entry name" value="PTS_EIIA_type-2_dom"/>
</dbReference>
<keyword evidence="13" id="KW-1185">Reference proteome</keyword>
<name>A0ABU0LZG7_9BACT</name>
<dbReference type="RefSeq" id="WP_256547209.1">
    <property type="nucleotide sequence ID" value="NZ_CP101809.1"/>
</dbReference>
<comment type="function">
    <text evidence="8">The phosphoenolpyruvate-dependent sugar phosphotransferase system (sugar PTS), a major carbohydrate active transport system, catalyzes the phosphorylation of incoming sugar substrates concomitantly with their translocation across the cell membrane. The enzyme II UlaABC PTS system is involved in ascorbate transport.</text>
</comment>
<evidence type="ECO:0000259" key="11">
    <source>
        <dbReference type="PROSITE" id="PS51094"/>
    </source>
</evidence>
<evidence type="ECO:0000256" key="3">
    <source>
        <dbReference type="ARBA" id="ARBA00022490"/>
    </source>
</evidence>
<evidence type="ECO:0000256" key="5">
    <source>
        <dbReference type="ARBA" id="ARBA00022679"/>
    </source>
</evidence>
<evidence type="ECO:0000256" key="6">
    <source>
        <dbReference type="ARBA" id="ARBA00022683"/>
    </source>
</evidence>
<protein>
    <recommendedName>
        <fullName evidence="9">Ascorbate-specific PTS system EIIA component</fullName>
    </recommendedName>
    <alternativeName>
        <fullName evidence="10">Ascorbate-specific phosphotransferase enzyme IIA component</fullName>
    </alternativeName>
</protein>
<keyword evidence="4" id="KW-0597">Phosphoprotein</keyword>
<dbReference type="Pfam" id="PF00359">
    <property type="entry name" value="PTS_EIIA_2"/>
    <property type="match status" value="1"/>
</dbReference>
<evidence type="ECO:0000256" key="8">
    <source>
        <dbReference type="ARBA" id="ARBA00037387"/>
    </source>
</evidence>
<dbReference type="PROSITE" id="PS51094">
    <property type="entry name" value="PTS_EIIA_TYPE_2"/>
    <property type="match status" value="1"/>
</dbReference>
<dbReference type="PANTHER" id="PTHR36203:SF1">
    <property type="entry name" value="ASCORBATE-SPECIFIC PTS SYSTEM EIIA COMPONENT"/>
    <property type="match status" value="1"/>
</dbReference>
<evidence type="ECO:0000256" key="7">
    <source>
        <dbReference type="ARBA" id="ARBA00022777"/>
    </source>
</evidence>
<dbReference type="PANTHER" id="PTHR36203">
    <property type="entry name" value="ASCORBATE-SPECIFIC PTS SYSTEM EIIA COMPONENT"/>
    <property type="match status" value="1"/>
</dbReference>
<evidence type="ECO:0000256" key="2">
    <source>
        <dbReference type="ARBA" id="ARBA00022448"/>
    </source>
</evidence>
<organism evidence="12 13">
    <name type="scientific">Mycoplasmoides fastidiosum</name>
    <dbReference type="NCBI Taxonomy" id="92758"/>
    <lineage>
        <taxon>Bacteria</taxon>
        <taxon>Bacillati</taxon>
        <taxon>Mycoplasmatota</taxon>
        <taxon>Mycoplasmoidales</taxon>
        <taxon>Mycoplasmoidaceae</taxon>
        <taxon>Mycoplasmoides</taxon>
    </lineage>
</organism>
<evidence type="ECO:0000256" key="10">
    <source>
        <dbReference type="ARBA" id="ARBA00042072"/>
    </source>
</evidence>
<comment type="subcellular location">
    <subcellularLocation>
        <location evidence="1">Cytoplasm</location>
    </subcellularLocation>
</comment>
<dbReference type="CDD" id="cd00211">
    <property type="entry name" value="PTS_IIA_fru"/>
    <property type="match status" value="1"/>
</dbReference>
<dbReference type="InterPro" id="IPR051351">
    <property type="entry name" value="Ascorbate-PTS_EIIA_comp"/>
</dbReference>
<evidence type="ECO:0000256" key="4">
    <source>
        <dbReference type="ARBA" id="ARBA00022553"/>
    </source>
</evidence>
<sequence length="160" mass="17706">MNKNLSKTFDAILRDNHTLALQQTATDWQDAVRQVVQLLVQAKMTTPDYADAIIKATEELGPYYLVAENVAMPHAVSGPYNLDNGFALLTLKEPVLFGTEKIQVLICLSSITPDFHVAVALPQIAALFDDLDMGNKMAQCQTEAEIYQLISGIDFSKYLN</sequence>
<accession>A0ABU0LZG7</accession>
<evidence type="ECO:0000256" key="9">
    <source>
        <dbReference type="ARBA" id="ARBA00041175"/>
    </source>
</evidence>
<evidence type="ECO:0000313" key="12">
    <source>
        <dbReference type="EMBL" id="MDQ0514101.1"/>
    </source>
</evidence>
<keyword evidence="3" id="KW-0963">Cytoplasm</keyword>
<keyword evidence="6" id="KW-0598">Phosphotransferase system</keyword>
<dbReference type="Gene3D" id="3.40.930.10">
    <property type="entry name" value="Mannitol-specific EII, Chain A"/>
    <property type="match status" value="1"/>
</dbReference>
<dbReference type="Proteomes" id="UP001240643">
    <property type="component" value="Unassembled WGS sequence"/>
</dbReference>